<dbReference type="KEGG" id="cga:Celgi_1546"/>
<proteinExistence type="predicted"/>
<dbReference type="Proteomes" id="UP000000485">
    <property type="component" value="Chromosome"/>
</dbReference>
<organism evidence="2 3">
    <name type="scientific">Cellulomonas gilvus (strain ATCC 13127 / NRRL B-14078)</name>
    <name type="common">Cellvibrio gilvus</name>
    <dbReference type="NCBI Taxonomy" id="593907"/>
    <lineage>
        <taxon>Bacteria</taxon>
        <taxon>Bacillati</taxon>
        <taxon>Actinomycetota</taxon>
        <taxon>Actinomycetes</taxon>
        <taxon>Micrococcales</taxon>
        <taxon>Cellulomonadaceae</taxon>
        <taxon>Cellulomonas</taxon>
    </lineage>
</organism>
<dbReference type="EMBL" id="CP002665">
    <property type="protein sequence ID" value="AEI12058.1"/>
    <property type="molecule type" value="Genomic_DNA"/>
</dbReference>
<sequence length="106" mass="11775">MAVDVFAIRDRLIGDYRAFTSGTVEVRDRRIAAHVTGLLDGGAQWPDPWLSLNPSFETGGTVSDLVAEGILHPENERIFRVKKHANDPGSTTLTLHRHQREASRPC</sequence>
<dbReference type="RefSeq" id="WP_013883577.1">
    <property type="nucleotide sequence ID" value="NC_015671.1"/>
</dbReference>
<evidence type="ECO:0000256" key="1">
    <source>
        <dbReference type="SAM" id="MobiDB-lite"/>
    </source>
</evidence>
<keyword evidence="2" id="KW-0378">Hydrolase</keyword>
<dbReference type="AlphaFoldDB" id="F8A4F2"/>
<accession>F8A4F2</accession>
<name>F8A4F2_CELGA</name>
<feature type="region of interest" description="Disordered" evidence="1">
    <location>
        <begin position="86"/>
        <end position="106"/>
    </location>
</feature>
<evidence type="ECO:0000313" key="3">
    <source>
        <dbReference type="Proteomes" id="UP000000485"/>
    </source>
</evidence>
<dbReference type="GO" id="GO:0004386">
    <property type="term" value="F:helicase activity"/>
    <property type="evidence" value="ECO:0007669"/>
    <property type="project" value="UniProtKB-KW"/>
</dbReference>
<keyword evidence="2" id="KW-0547">Nucleotide-binding</keyword>
<dbReference type="eggNOG" id="COG1205">
    <property type="taxonomic scope" value="Bacteria"/>
</dbReference>
<dbReference type="STRING" id="593907.Celgi_1546"/>
<protein>
    <submittedName>
        <fullName evidence="2">DEAD/DEAH box helicase domain protein</fullName>
    </submittedName>
</protein>
<evidence type="ECO:0000313" key="2">
    <source>
        <dbReference type="EMBL" id="AEI12058.1"/>
    </source>
</evidence>
<keyword evidence="2" id="KW-0347">Helicase</keyword>
<reference evidence="3" key="1">
    <citation type="submission" date="2011-04" db="EMBL/GenBank/DDBJ databases">
        <title>Complete sequence of Cellvibrio gilvus ATCC 13127.</title>
        <authorList>
            <person name="Lucas S."/>
            <person name="Han J."/>
            <person name="Lapidus A."/>
            <person name="Cheng J.-F."/>
            <person name="Goodwin L."/>
            <person name="Pitluck S."/>
            <person name="Peters L."/>
            <person name="Munk A."/>
            <person name="Detter J.C."/>
            <person name="Han C."/>
            <person name="Tapia R."/>
            <person name="Land M."/>
            <person name="Hauser L."/>
            <person name="Kyrpides N."/>
            <person name="Ivanova N."/>
            <person name="Ovchinnikova G."/>
            <person name="Pagani I."/>
            <person name="Mead D."/>
            <person name="Brumm P."/>
            <person name="Woyke T."/>
        </authorList>
    </citation>
    <scope>NUCLEOTIDE SEQUENCE [LARGE SCALE GENOMIC DNA]</scope>
    <source>
        <strain evidence="3">ATCC 13127 / NRRL B-14078</strain>
    </source>
</reference>
<dbReference type="HOGENOM" id="CLU_2218345_0_0_11"/>
<gene>
    <name evidence="2" type="ordered locus">Celgi_1546</name>
</gene>
<keyword evidence="2" id="KW-0067">ATP-binding</keyword>
<keyword evidence="3" id="KW-1185">Reference proteome</keyword>